<evidence type="ECO:0000256" key="3">
    <source>
        <dbReference type="ARBA" id="ARBA00022729"/>
    </source>
</evidence>
<protein>
    <recommendedName>
        <fullName evidence="7">Gram-positive cocci surface proteins LPxTG domain-containing protein</fullName>
    </recommendedName>
</protein>
<keyword evidence="9" id="KW-1185">Reference proteome</keyword>
<dbReference type="Gene3D" id="2.60.40.10">
    <property type="entry name" value="Immunoglobulins"/>
    <property type="match status" value="1"/>
</dbReference>
<evidence type="ECO:0000256" key="2">
    <source>
        <dbReference type="ARBA" id="ARBA00022525"/>
    </source>
</evidence>
<dbReference type="EMBL" id="PRLC01000014">
    <property type="protein sequence ID" value="RAW58640.1"/>
    <property type="molecule type" value="Genomic_DNA"/>
</dbReference>
<dbReference type="InterPro" id="IPR048052">
    <property type="entry name" value="FM1-like"/>
</dbReference>
<keyword evidence="4" id="KW-0572">Peptidoglycan-anchor</keyword>
<name>A0A329UBT2_9FIRM</name>
<feature type="transmembrane region" description="Helical" evidence="5">
    <location>
        <begin position="480"/>
        <end position="498"/>
    </location>
</feature>
<keyword evidence="5" id="KW-0812">Transmembrane</keyword>
<evidence type="ECO:0000256" key="6">
    <source>
        <dbReference type="SAM" id="SignalP"/>
    </source>
</evidence>
<dbReference type="Gene3D" id="2.60.40.740">
    <property type="match status" value="1"/>
</dbReference>
<feature type="signal peptide" evidence="6">
    <location>
        <begin position="1"/>
        <end position="36"/>
    </location>
</feature>
<dbReference type="Proteomes" id="UP000250429">
    <property type="component" value="Unassembled WGS sequence"/>
</dbReference>
<dbReference type="Pfam" id="PF17802">
    <property type="entry name" value="SpaA"/>
    <property type="match status" value="1"/>
</dbReference>
<dbReference type="Pfam" id="PF00746">
    <property type="entry name" value="Gram_pos_anchor"/>
    <property type="match status" value="1"/>
</dbReference>
<keyword evidence="5" id="KW-1133">Transmembrane helix</keyword>
<keyword evidence="3 6" id="KW-0732">Signal</keyword>
<sequence length="505" mass="54850">MDLFHKETMKMKHMKRFVALFAALALVLAMAAPAFADEGTTPATATGSITISNAIPGTEYKAYKMFELSYNPEEGTRPAAYTYKVVDKWAEFFKTGAGKNYITVDDTTGYVKTASFEANSTKAADFAKAALAYATTSKIDATKTETASSAAEGATTVTVTMSGLELGYYLVDTNAGALCSLGTTDYTAEIKEKNEVPSVVKKTKVDNEDWADENYQQIGKVVEFKTTIHAKKGAQKYVLHDTMTDGLTFNGNVQVKVGNANLIENTDYTFTTNPGDGCAFHVALTDDYCNGITGDKDIEVYYSATVNKKAVKTSGETNETWLDYGESHETTKDSTTTKTYQFDLVKYTKVDGTKHLLDGAEFKLYEDEGKTAAVKFVYDDTTKTYRVADSSETGNETIKVKGGKVTLTGLKKKTYYLEETQEPQGYNKLNELQTVNLGENGFEPKASVDTTNKTYTSGGYGVENNAGTTLPTTGGIGTTIFYLIGGGLMVAAAVLLIAKKRMENK</sequence>
<evidence type="ECO:0000313" key="9">
    <source>
        <dbReference type="Proteomes" id="UP000250429"/>
    </source>
</evidence>
<dbReference type="InterPro" id="IPR026466">
    <property type="entry name" value="Fim_isopep_form_D2_dom"/>
</dbReference>
<dbReference type="InterPro" id="IPR019931">
    <property type="entry name" value="LPXTG_anchor"/>
</dbReference>
<keyword evidence="1" id="KW-0134">Cell wall</keyword>
<evidence type="ECO:0000256" key="1">
    <source>
        <dbReference type="ARBA" id="ARBA00022512"/>
    </source>
</evidence>
<dbReference type="NCBIfam" id="NF033902">
    <property type="entry name" value="iso_D2_wall_anc"/>
    <property type="match status" value="1"/>
</dbReference>
<accession>A0A329UBT2</accession>
<evidence type="ECO:0000259" key="7">
    <source>
        <dbReference type="PROSITE" id="PS50847"/>
    </source>
</evidence>
<evidence type="ECO:0000256" key="5">
    <source>
        <dbReference type="SAM" id="Phobius"/>
    </source>
</evidence>
<dbReference type="PROSITE" id="PS50847">
    <property type="entry name" value="GRAM_POS_ANCHORING"/>
    <property type="match status" value="1"/>
</dbReference>
<dbReference type="NCBIfam" id="TIGR04226">
    <property type="entry name" value="RrgB_K2N_iso_D2"/>
    <property type="match status" value="1"/>
</dbReference>
<gene>
    <name evidence="8" type="ORF">C4N23_10065</name>
</gene>
<dbReference type="InterPro" id="IPR041033">
    <property type="entry name" value="SpaA_PFL_dom_1"/>
</dbReference>
<dbReference type="InterPro" id="IPR013783">
    <property type="entry name" value="Ig-like_fold"/>
</dbReference>
<dbReference type="AlphaFoldDB" id="A0A329UBT2"/>
<feature type="chain" id="PRO_5016420368" description="Gram-positive cocci surface proteins LPxTG domain-containing protein" evidence="6">
    <location>
        <begin position="37"/>
        <end position="505"/>
    </location>
</feature>
<dbReference type="NCBIfam" id="TIGR01167">
    <property type="entry name" value="LPXTG_anchor"/>
    <property type="match status" value="1"/>
</dbReference>
<proteinExistence type="predicted"/>
<comment type="caution">
    <text evidence="8">The sequence shown here is derived from an EMBL/GenBank/DDBJ whole genome shotgun (WGS) entry which is preliminary data.</text>
</comment>
<evidence type="ECO:0000313" key="8">
    <source>
        <dbReference type="EMBL" id="RAW58640.1"/>
    </source>
</evidence>
<feature type="domain" description="Gram-positive cocci surface proteins LPxTG" evidence="7">
    <location>
        <begin position="470"/>
        <end position="505"/>
    </location>
</feature>
<reference evidence="8 9" key="1">
    <citation type="submission" date="2018-02" db="EMBL/GenBank/DDBJ databases">
        <title>Complete genome sequencing of Faecalibacterium prausnitzii strains isolated from the human gut.</title>
        <authorList>
            <person name="Fitzgerald B.C."/>
            <person name="Shkoporov A.N."/>
            <person name="Ross P.R."/>
            <person name="Hill C."/>
        </authorList>
    </citation>
    <scope>NUCLEOTIDE SEQUENCE [LARGE SCALE GENOMIC DNA]</scope>
    <source>
        <strain evidence="8 9">APC922/41-1</strain>
    </source>
</reference>
<keyword evidence="2" id="KW-0964">Secreted</keyword>
<keyword evidence="5" id="KW-0472">Membrane</keyword>
<organism evidence="8 9">
    <name type="scientific">Faecalibacterium hattorii</name>
    <dbReference type="NCBI Taxonomy" id="2935520"/>
    <lineage>
        <taxon>Bacteria</taxon>
        <taxon>Bacillati</taxon>
        <taxon>Bacillota</taxon>
        <taxon>Clostridia</taxon>
        <taxon>Eubacteriales</taxon>
        <taxon>Oscillospiraceae</taxon>
        <taxon>Faecalibacterium</taxon>
    </lineage>
</organism>
<evidence type="ECO:0000256" key="4">
    <source>
        <dbReference type="ARBA" id="ARBA00023088"/>
    </source>
</evidence>